<gene>
    <name evidence="1" type="ORF">EVAR_67823_1</name>
</gene>
<dbReference type="Proteomes" id="UP000299102">
    <property type="component" value="Unassembled WGS sequence"/>
</dbReference>
<dbReference type="OrthoDB" id="6375801at2759"/>
<accession>A0A4C1ZWY4</accession>
<evidence type="ECO:0000313" key="1">
    <source>
        <dbReference type="EMBL" id="GBP91554.1"/>
    </source>
</evidence>
<protein>
    <submittedName>
        <fullName evidence="1">Uncharacterized protein</fullName>
    </submittedName>
</protein>
<proteinExistence type="predicted"/>
<evidence type="ECO:0000313" key="2">
    <source>
        <dbReference type="Proteomes" id="UP000299102"/>
    </source>
</evidence>
<dbReference type="PANTHER" id="PTHR46601">
    <property type="entry name" value="ULP_PROTEASE DOMAIN-CONTAINING PROTEIN"/>
    <property type="match status" value="1"/>
</dbReference>
<sequence length="257" mass="28793">MKYTWNFHEARHGKGAPDGIGATCKRTADQFIAQKGDITNLYDFVAVLRERCPNIQISVIEDVDIEKVNRMIKEHEKEQKAFKGTLLVHQRLQVSDIYTDSEDDMPLASVSHIAQEKSKTSYGSGDYVLVKLIMGRKEYRYAAICSKYDDDEGELTVTFLKVCNEDGTEFKINDNDIADVPYEDVIEKLPIPNLIVKRGTVFYKFKTPRAESRLVADHRINDIFAHSNRVPRAAAPAQLVLAAAHAARAACAAAGCK</sequence>
<dbReference type="STRING" id="151549.A0A4C1ZWY4"/>
<dbReference type="PANTHER" id="PTHR46601:SF1">
    <property type="entry name" value="ADF-H DOMAIN-CONTAINING PROTEIN"/>
    <property type="match status" value="1"/>
</dbReference>
<reference evidence="1 2" key="1">
    <citation type="journal article" date="2019" name="Commun. Biol.">
        <title>The bagworm genome reveals a unique fibroin gene that provides high tensile strength.</title>
        <authorList>
            <person name="Kono N."/>
            <person name="Nakamura H."/>
            <person name="Ohtoshi R."/>
            <person name="Tomita M."/>
            <person name="Numata K."/>
            <person name="Arakawa K."/>
        </authorList>
    </citation>
    <scope>NUCLEOTIDE SEQUENCE [LARGE SCALE GENOMIC DNA]</scope>
</reference>
<name>A0A4C1ZWY4_EUMVA</name>
<comment type="caution">
    <text evidence="1">The sequence shown here is derived from an EMBL/GenBank/DDBJ whole genome shotgun (WGS) entry which is preliminary data.</text>
</comment>
<organism evidence="1 2">
    <name type="scientific">Eumeta variegata</name>
    <name type="common">Bagworm moth</name>
    <name type="synonym">Eumeta japonica</name>
    <dbReference type="NCBI Taxonomy" id="151549"/>
    <lineage>
        <taxon>Eukaryota</taxon>
        <taxon>Metazoa</taxon>
        <taxon>Ecdysozoa</taxon>
        <taxon>Arthropoda</taxon>
        <taxon>Hexapoda</taxon>
        <taxon>Insecta</taxon>
        <taxon>Pterygota</taxon>
        <taxon>Neoptera</taxon>
        <taxon>Endopterygota</taxon>
        <taxon>Lepidoptera</taxon>
        <taxon>Glossata</taxon>
        <taxon>Ditrysia</taxon>
        <taxon>Tineoidea</taxon>
        <taxon>Psychidae</taxon>
        <taxon>Oiketicinae</taxon>
        <taxon>Eumeta</taxon>
    </lineage>
</organism>
<dbReference type="EMBL" id="BGZK01002181">
    <property type="protein sequence ID" value="GBP91554.1"/>
    <property type="molecule type" value="Genomic_DNA"/>
</dbReference>
<keyword evidence="2" id="KW-1185">Reference proteome</keyword>
<dbReference type="AlphaFoldDB" id="A0A4C1ZWY4"/>